<dbReference type="PROSITE" id="PS51318">
    <property type="entry name" value="TAT"/>
    <property type="match status" value="1"/>
</dbReference>
<accession>A0A7C4QQI3</accession>
<reference evidence="2" key="1">
    <citation type="journal article" date="2020" name="mSystems">
        <title>Genome- and Community-Level Interaction Insights into Carbon Utilization and Element Cycling Functions of Hydrothermarchaeota in Hydrothermal Sediment.</title>
        <authorList>
            <person name="Zhou Z."/>
            <person name="Liu Y."/>
            <person name="Xu W."/>
            <person name="Pan J."/>
            <person name="Luo Z.H."/>
            <person name="Li M."/>
        </authorList>
    </citation>
    <scope>NUCLEOTIDE SEQUENCE [LARGE SCALE GENOMIC DNA]</scope>
    <source>
        <strain evidence="2">SpSt-508</strain>
    </source>
</reference>
<gene>
    <name evidence="2" type="ORF">ENS64_06740</name>
</gene>
<feature type="region of interest" description="Disordered" evidence="1">
    <location>
        <begin position="27"/>
        <end position="59"/>
    </location>
</feature>
<comment type="caution">
    <text evidence="2">The sequence shown here is derived from an EMBL/GenBank/DDBJ whole genome shotgun (WGS) entry which is preliminary data.</text>
</comment>
<dbReference type="EMBL" id="DSVQ01000012">
    <property type="protein sequence ID" value="HGT38946.1"/>
    <property type="molecule type" value="Genomic_DNA"/>
</dbReference>
<sequence>MKQSMDRREFARRVSCGAAAAALSETWQAAAAAPPSAPPAADTSPPRPADAAPSKGPPAPLLVLARLMEDYPSDQYTPPVLEGILQDIRTDLARGRELSAFPLANGDQPAFLFPGAPGCRLVSPSFPLTSR</sequence>
<organism evidence="2">
    <name type="scientific">Schlesneria paludicola</name>
    <dbReference type="NCBI Taxonomy" id="360056"/>
    <lineage>
        <taxon>Bacteria</taxon>
        <taxon>Pseudomonadati</taxon>
        <taxon>Planctomycetota</taxon>
        <taxon>Planctomycetia</taxon>
        <taxon>Planctomycetales</taxon>
        <taxon>Planctomycetaceae</taxon>
        <taxon>Schlesneria</taxon>
    </lineage>
</organism>
<name>A0A7C4QQI3_9PLAN</name>
<dbReference type="InterPro" id="IPR006311">
    <property type="entry name" value="TAT_signal"/>
</dbReference>
<dbReference type="AlphaFoldDB" id="A0A7C4QQI3"/>
<feature type="compositionally biased region" description="Low complexity" evidence="1">
    <location>
        <begin position="29"/>
        <end position="54"/>
    </location>
</feature>
<evidence type="ECO:0000256" key="1">
    <source>
        <dbReference type="SAM" id="MobiDB-lite"/>
    </source>
</evidence>
<proteinExistence type="predicted"/>
<evidence type="ECO:0000313" key="2">
    <source>
        <dbReference type="EMBL" id="HGT38946.1"/>
    </source>
</evidence>
<protein>
    <submittedName>
        <fullName evidence="2">Uncharacterized protein</fullName>
    </submittedName>
</protein>